<feature type="transmembrane region" description="Helical" evidence="8">
    <location>
        <begin position="187"/>
        <end position="212"/>
    </location>
</feature>
<comment type="similarity">
    <text evidence="2">Belongs to the PqiA family.</text>
</comment>
<name>A0ABZ0QFF2_9VIBR</name>
<feature type="transmembrane region" description="Helical" evidence="8">
    <location>
        <begin position="110"/>
        <end position="133"/>
    </location>
</feature>
<evidence type="ECO:0000256" key="2">
    <source>
        <dbReference type="ARBA" id="ARBA00007555"/>
    </source>
</evidence>
<keyword evidence="5 8" id="KW-0812">Transmembrane</keyword>
<evidence type="ECO:0000256" key="6">
    <source>
        <dbReference type="ARBA" id="ARBA00022989"/>
    </source>
</evidence>
<feature type="transmembrane region" description="Helical" evidence="8">
    <location>
        <begin position="67"/>
        <end position="89"/>
    </location>
</feature>
<proteinExistence type="inferred from homology"/>
<evidence type="ECO:0000256" key="5">
    <source>
        <dbReference type="ARBA" id="ARBA00022692"/>
    </source>
</evidence>
<comment type="subcellular location">
    <subcellularLocation>
        <location evidence="1">Cell inner membrane</location>
        <topology evidence="1">Multi-pass membrane protein</topology>
    </subcellularLocation>
</comment>
<evidence type="ECO:0000256" key="4">
    <source>
        <dbReference type="ARBA" id="ARBA00022519"/>
    </source>
</evidence>
<sequence>MHNAPHPTTLRATSNQESSAHYVCPHCDWVTSVSVTTEESSPTQIRCERCGHRITHQTAHQATTLKWYALSAMLMLVMSMLYSFLGFSAKGVEHRIRFTDTIEVLLTNHFVALGILLSLLLILPVIYLLLAMYVASAIERKRTFPALKLSLRMLWGIEPWLMMDVFLVGILVALIKLHSMAHVEFGLSFWPFCLFVVLLIKTLLLCDSVWLWDSLFPQPTPASLHSGVAREQGFAVCQCCGAVSHGLQGYCPRCSTHVESRTKGHQQKTVALLIASCVMFIPANWFPIMDTAFLGSSHGSTIIGGVILLWATGSYPIALVVFIASVVVPIFKILLLSWLCWQSRHQQARSAKQLQHFYFFTELIGRWSMIDIFVVAILTALVQLGSLMRIIPGPAIIAFASVVVLTMLAAQSFDPRSFWDNPRSLRDNPTKETSLD</sequence>
<dbReference type="InterPro" id="IPR007498">
    <property type="entry name" value="PqiA-like"/>
</dbReference>
<keyword evidence="4" id="KW-0997">Cell inner membrane</keyword>
<dbReference type="PANTHER" id="PTHR30462:SF3">
    <property type="entry name" value="INTERMEMBRANE TRANSPORT PROTEIN PQIA"/>
    <property type="match status" value="1"/>
</dbReference>
<dbReference type="InterPro" id="IPR005219">
    <property type="entry name" value="PqiA-like_proteobact"/>
</dbReference>
<feature type="transmembrane region" description="Helical" evidence="8">
    <location>
        <begin position="390"/>
        <end position="410"/>
    </location>
</feature>
<feature type="transmembrane region" description="Helical" evidence="8">
    <location>
        <begin position="153"/>
        <end position="175"/>
    </location>
</feature>
<keyword evidence="7 8" id="KW-0472">Membrane</keyword>
<dbReference type="InterPro" id="IPR051800">
    <property type="entry name" value="PqiA-PqiB_transport"/>
</dbReference>
<dbReference type="RefSeq" id="WP_261895687.1">
    <property type="nucleotide sequence ID" value="NZ_AP024895.1"/>
</dbReference>
<accession>A0ABZ0QFF2</accession>
<feature type="transmembrane region" description="Helical" evidence="8">
    <location>
        <begin position="363"/>
        <end position="384"/>
    </location>
</feature>
<organism evidence="9 10">
    <name type="scientific">Vibrio porteresiae DSM 19223</name>
    <dbReference type="NCBI Taxonomy" id="1123496"/>
    <lineage>
        <taxon>Bacteria</taxon>
        <taxon>Pseudomonadati</taxon>
        <taxon>Pseudomonadota</taxon>
        <taxon>Gammaproteobacteria</taxon>
        <taxon>Vibrionales</taxon>
        <taxon>Vibrionaceae</taxon>
        <taxon>Vibrio</taxon>
    </lineage>
</organism>
<evidence type="ECO:0000256" key="3">
    <source>
        <dbReference type="ARBA" id="ARBA00022475"/>
    </source>
</evidence>
<keyword evidence="10" id="KW-1185">Reference proteome</keyword>
<evidence type="ECO:0000256" key="8">
    <source>
        <dbReference type="SAM" id="Phobius"/>
    </source>
</evidence>
<keyword evidence="6 8" id="KW-1133">Transmembrane helix</keyword>
<dbReference type="EMBL" id="CP138203">
    <property type="protein sequence ID" value="WPC75207.1"/>
    <property type="molecule type" value="Genomic_DNA"/>
</dbReference>
<evidence type="ECO:0000256" key="7">
    <source>
        <dbReference type="ARBA" id="ARBA00023136"/>
    </source>
</evidence>
<dbReference type="Pfam" id="PF04403">
    <property type="entry name" value="PqiA"/>
    <property type="match status" value="2"/>
</dbReference>
<dbReference type="NCBIfam" id="TIGR00155">
    <property type="entry name" value="pqiA_fam"/>
    <property type="match status" value="1"/>
</dbReference>
<feature type="transmembrane region" description="Helical" evidence="8">
    <location>
        <begin position="269"/>
        <end position="286"/>
    </location>
</feature>
<protein>
    <submittedName>
        <fullName evidence="9">Paraquat-inducible protein A</fullName>
    </submittedName>
</protein>
<reference evidence="9 10" key="1">
    <citation type="submission" date="2023-11" db="EMBL/GenBank/DDBJ databases">
        <title>Plant-associative lifestyle of Vibrio porteresiae and its evolutionary dynamics.</title>
        <authorList>
            <person name="Rameshkumar N."/>
            <person name="Kirti K."/>
        </authorList>
    </citation>
    <scope>NUCLEOTIDE SEQUENCE [LARGE SCALE GENOMIC DNA]</scope>
    <source>
        <strain evidence="9 10">MSSRF30</strain>
    </source>
</reference>
<evidence type="ECO:0000256" key="1">
    <source>
        <dbReference type="ARBA" id="ARBA00004429"/>
    </source>
</evidence>
<evidence type="ECO:0000313" key="9">
    <source>
        <dbReference type="EMBL" id="WPC75207.1"/>
    </source>
</evidence>
<dbReference type="PANTHER" id="PTHR30462">
    <property type="entry name" value="INTERMEMBRANE TRANSPORT PROTEIN PQIB-RELATED"/>
    <property type="match status" value="1"/>
</dbReference>
<evidence type="ECO:0000313" key="10">
    <source>
        <dbReference type="Proteomes" id="UP001304071"/>
    </source>
</evidence>
<keyword evidence="3" id="KW-1003">Cell membrane</keyword>
<gene>
    <name evidence="9" type="ORF">R8Z52_08415</name>
</gene>
<feature type="transmembrane region" description="Helical" evidence="8">
    <location>
        <begin position="317"/>
        <end position="342"/>
    </location>
</feature>
<dbReference type="Proteomes" id="UP001304071">
    <property type="component" value="Chromosome 1"/>
</dbReference>